<evidence type="ECO:0000313" key="3">
    <source>
        <dbReference type="EMBL" id="CAB4149989.1"/>
    </source>
</evidence>
<proteinExistence type="predicted"/>
<accession>A0A6J5N257</accession>
<evidence type="ECO:0000256" key="1">
    <source>
        <dbReference type="SAM" id="MobiDB-lite"/>
    </source>
</evidence>
<organism evidence="3">
    <name type="scientific">uncultured Caudovirales phage</name>
    <dbReference type="NCBI Taxonomy" id="2100421"/>
    <lineage>
        <taxon>Viruses</taxon>
        <taxon>Duplodnaviria</taxon>
        <taxon>Heunggongvirae</taxon>
        <taxon>Uroviricota</taxon>
        <taxon>Caudoviricetes</taxon>
        <taxon>Peduoviridae</taxon>
        <taxon>Maltschvirus</taxon>
        <taxon>Maltschvirus maltsch</taxon>
    </lineage>
</organism>
<dbReference type="EMBL" id="LR797038">
    <property type="protein sequence ID" value="CAB4183395.1"/>
    <property type="molecule type" value="Genomic_DNA"/>
</dbReference>
<evidence type="ECO:0000313" key="4">
    <source>
        <dbReference type="EMBL" id="CAB4183395.1"/>
    </source>
</evidence>
<dbReference type="Pfam" id="PF07460">
    <property type="entry name" value="NUMOD3"/>
    <property type="match status" value="1"/>
</dbReference>
<feature type="region of interest" description="Disordered" evidence="1">
    <location>
        <begin position="1"/>
        <end position="31"/>
    </location>
</feature>
<dbReference type="EMBL" id="LR796529">
    <property type="protein sequence ID" value="CAB4149989.1"/>
    <property type="molecule type" value="Genomic_DNA"/>
</dbReference>
<gene>
    <name evidence="4" type="ORF">UFOVP1081_57</name>
    <name evidence="5" type="ORF">UFOVP1433_57</name>
    <name evidence="3" type="ORF">UFOVP553_57</name>
</gene>
<protein>
    <submittedName>
        <fullName evidence="3">Nuclease associated modular domain 3</fullName>
    </submittedName>
</protein>
<sequence length="127" mass="14127">MARKPRGPMTADHKAKIGAANAGKKRTEAEKARLRAMNTGKHHTPEAIAKIRAAVKARGPEWVQAAATKRRVEWTPDMIAMLNRKQELGLSYIRLAERIGVAASTMWAYRRKMKINEANTGANHDTV</sequence>
<reference evidence="3" key="1">
    <citation type="submission" date="2020-04" db="EMBL/GenBank/DDBJ databases">
        <authorList>
            <person name="Chiriac C."/>
            <person name="Salcher M."/>
            <person name="Ghai R."/>
            <person name="Kavagutti S V."/>
        </authorList>
    </citation>
    <scope>NUCLEOTIDE SEQUENCE</scope>
</reference>
<dbReference type="InterPro" id="IPR003611">
    <property type="entry name" value="NUMOD3"/>
</dbReference>
<dbReference type="GO" id="GO:0003677">
    <property type="term" value="F:DNA binding"/>
    <property type="evidence" value="ECO:0007669"/>
    <property type="project" value="InterPro"/>
</dbReference>
<evidence type="ECO:0000259" key="2">
    <source>
        <dbReference type="Pfam" id="PF07460"/>
    </source>
</evidence>
<name>A0A6J5N257_9CAUD</name>
<dbReference type="EMBL" id="LR797392">
    <property type="protein sequence ID" value="CAB4213093.1"/>
    <property type="molecule type" value="Genomic_DNA"/>
</dbReference>
<evidence type="ECO:0000313" key="5">
    <source>
        <dbReference type="EMBL" id="CAB4213093.1"/>
    </source>
</evidence>
<feature type="domain" description="Nuclease associated modular" evidence="2">
    <location>
        <begin position="38"/>
        <end position="52"/>
    </location>
</feature>